<name>A0ABQ8T3B7_PERAM</name>
<dbReference type="EMBL" id="JAJSOF020000017">
    <property type="protein sequence ID" value="KAJ4440437.1"/>
    <property type="molecule type" value="Genomic_DNA"/>
</dbReference>
<proteinExistence type="predicted"/>
<accession>A0ABQ8T3B7</accession>
<comment type="caution">
    <text evidence="1">The sequence shown here is derived from an EMBL/GenBank/DDBJ whole genome shotgun (WGS) entry which is preliminary data.</text>
</comment>
<organism evidence="1 2">
    <name type="scientific">Periplaneta americana</name>
    <name type="common">American cockroach</name>
    <name type="synonym">Blatta americana</name>
    <dbReference type="NCBI Taxonomy" id="6978"/>
    <lineage>
        <taxon>Eukaryota</taxon>
        <taxon>Metazoa</taxon>
        <taxon>Ecdysozoa</taxon>
        <taxon>Arthropoda</taxon>
        <taxon>Hexapoda</taxon>
        <taxon>Insecta</taxon>
        <taxon>Pterygota</taxon>
        <taxon>Neoptera</taxon>
        <taxon>Polyneoptera</taxon>
        <taxon>Dictyoptera</taxon>
        <taxon>Blattodea</taxon>
        <taxon>Blattoidea</taxon>
        <taxon>Blattidae</taxon>
        <taxon>Blattinae</taxon>
        <taxon>Periplaneta</taxon>
    </lineage>
</organism>
<evidence type="ECO:0000313" key="1">
    <source>
        <dbReference type="EMBL" id="KAJ4440437.1"/>
    </source>
</evidence>
<evidence type="ECO:0000313" key="2">
    <source>
        <dbReference type="Proteomes" id="UP001148838"/>
    </source>
</evidence>
<dbReference type="Proteomes" id="UP001148838">
    <property type="component" value="Unassembled WGS sequence"/>
</dbReference>
<protein>
    <submittedName>
        <fullName evidence="1">Uncharacterized protein</fullName>
    </submittedName>
</protein>
<keyword evidence="2" id="KW-1185">Reference proteome</keyword>
<reference evidence="1 2" key="1">
    <citation type="journal article" date="2022" name="Allergy">
        <title>Genome assembly and annotation of Periplaneta americana reveal a comprehensive cockroach allergen profile.</title>
        <authorList>
            <person name="Wang L."/>
            <person name="Xiong Q."/>
            <person name="Saelim N."/>
            <person name="Wang L."/>
            <person name="Nong W."/>
            <person name="Wan A.T."/>
            <person name="Shi M."/>
            <person name="Liu X."/>
            <person name="Cao Q."/>
            <person name="Hui J.H.L."/>
            <person name="Sookrung N."/>
            <person name="Leung T.F."/>
            <person name="Tungtrongchitr A."/>
            <person name="Tsui S.K.W."/>
        </authorList>
    </citation>
    <scope>NUCLEOTIDE SEQUENCE [LARGE SCALE GENOMIC DNA]</scope>
    <source>
        <strain evidence="1">PWHHKU_190912</strain>
    </source>
</reference>
<sequence>MQPAPIRFPGLRYTICQLANRRQSKLSPFRTEDLVLYLCESKQIMTMSGIDFTFAMTTRDKTTTFRYNANSSSMVLSSQIYVVQAVIYKMDECVVCLVVRPITVQVKKNLFNILFIVTKHGYESIMLQYEYKELINDGDKVLQYPVLIRYNVVPQEYDANSESKMIGDYQNIVRNGNTVSIDYPNTDEPKHRLTESVPLSTFYFNGHFEHVKLG</sequence>
<gene>
    <name evidence="1" type="ORF">ANN_08578</name>
</gene>